<evidence type="ECO:0000256" key="4">
    <source>
        <dbReference type="ARBA" id="ARBA00061089"/>
    </source>
</evidence>
<dbReference type="PANTHER" id="PTHR31302">
    <property type="entry name" value="TRANSMEMBRANE PROTEIN WITH METALLOPHOSPHOESTERASE DOMAIN-RELATED"/>
    <property type="match status" value="1"/>
</dbReference>
<reference evidence="9 10" key="1">
    <citation type="submission" date="2017-07" db="EMBL/GenBank/DDBJ databases">
        <title>Leptospira spp. isolated from tropical soils.</title>
        <authorList>
            <person name="Thibeaux R."/>
            <person name="Iraola G."/>
            <person name="Ferres I."/>
            <person name="Bierque E."/>
            <person name="Girault D."/>
            <person name="Soupe-Gilbert M.-E."/>
            <person name="Picardeau M."/>
            <person name="Goarant C."/>
        </authorList>
    </citation>
    <scope>NUCLEOTIDE SEQUENCE [LARGE SCALE GENOMIC DNA]</scope>
    <source>
        <strain evidence="8 10">FH1-B-B1</strain>
        <strain evidence="7 9">FH1-B-C1</strain>
    </source>
</reference>
<accession>A0A2M9ZK91</accession>
<gene>
    <name evidence="7" type="ORF">CH360_11220</name>
    <name evidence="8" type="ORF">CH373_13655</name>
</gene>
<proteinExistence type="inferred from homology"/>
<evidence type="ECO:0000313" key="10">
    <source>
        <dbReference type="Proteomes" id="UP000231990"/>
    </source>
</evidence>
<evidence type="ECO:0000256" key="2">
    <source>
        <dbReference type="ARBA" id="ARBA00022723"/>
    </source>
</evidence>
<evidence type="ECO:0000313" key="7">
    <source>
        <dbReference type="EMBL" id="PJZ69323.1"/>
    </source>
</evidence>
<dbReference type="GO" id="GO:0016020">
    <property type="term" value="C:membrane"/>
    <property type="evidence" value="ECO:0007669"/>
    <property type="project" value="GOC"/>
</dbReference>
<evidence type="ECO:0000313" key="8">
    <source>
        <dbReference type="EMBL" id="PJZ72458.1"/>
    </source>
</evidence>
<dbReference type="EMBL" id="NPDZ01000009">
    <property type="protein sequence ID" value="PJZ72458.1"/>
    <property type="molecule type" value="Genomic_DNA"/>
</dbReference>
<keyword evidence="5" id="KW-1133">Transmembrane helix</keyword>
<keyword evidence="5" id="KW-0472">Membrane</keyword>
<dbReference type="FunFam" id="3.60.21.10:FF:000028">
    <property type="entry name" value="Putative metallophosphoesterase"/>
    <property type="match status" value="1"/>
</dbReference>
<feature type="transmembrane region" description="Helical" evidence="5">
    <location>
        <begin position="42"/>
        <end position="61"/>
    </location>
</feature>
<sequence>MEFELQRFYIFLSIFTVILSIAYYYATYRLTSPFALDSTHKIILWSVVGILVLLTPGAYLLSLFYRETAWQKVWSYTAFTSLGFFTLLLSFVVFQDLGRLAWKGWVHLADILQLNARTQEQSIPNPSIGFSFFASEANPSFSMSRKDLLEKIGSVLVLALTGGLTAYGFYQAHRGPKIKEVRLRFPNLPEGLHGFKIAQLSDIHIGPTIKKGFLEDVVQRTNTLEADLVAVTGDLVDGTVNLLREHVEPLSSLNSKYGTYFVTGNHEYYSGAISWVRELENLGLNVLLNQNRIIEHNGARLAVAGVTDYKAHTIIPAHRSDPFQAATGTHNADFKMLLAHQPNSVFEAAKAGFHLQLSGHTHGGQYFPGNLLVYLAQKFVAGLHYWEGTSLYVSRGTGYWGPPLRIGAPSEITLLVLEKSES</sequence>
<dbReference type="EMBL" id="NPDY01000010">
    <property type="protein sequence ID" value="PJZ69323.1"/>
    <property type="molecule type" value="Genomic_DNA"/>
</dbReference>
<feature type="transmembrane region" description="Helical" evidence="5">
    <location>
        <begin position="152"/>
        <end position="170"/>
    </location>
</feature>
<name>A0A2M9ZK91_9LEPT</name>
<keyword evidence="2" id="KW-0479">Metal-binding</keyword>
<comment type="caution">
    <text evidence="8">The sequence shown here is derived from an EMBL/GenBank/DDBJ whole genome shotgun (WGS) entry which is preliminary data.</text>
</comment>
<protein>
    <submittedName>
        <fullName evidence="8">Phosphohydrolase</fullName>
    </submittedName>
</protein>
<dbReference type="InterPro" id="IPR029052">
    <property type="entry name" value="Metallo-depent_PP-like"/>
</dbReference>
<dbReference type="Gene3D" id="3.60.21.10">
    <property type="match status" value="1"/>
</dbReference>
<dbReference type="GO" id="GO:0046872">
    <property type="term" value="F:metal ion binding"/>
    <property type="evidence" value="ECO:0007669"/>
    <property type="project" value="UniProtKB-KW"/>
</dbReference>
<dbReference type="GO" id="GO:0009245">
    <property type="term" value="P:lipid A biosynthetic process"/>
    <property type="evidence" value="ECO:0007669"/>
    <property type="project" value="TreeGrafter"/>
</dbReference>
<evidence type="ECO:0000256" key="5">
    <source>
        <dbReference type="SAM" id="Phobius"/>
    </source>
</evidence>
<keyword evidence="3 8" id="KW-0378">Hydrolase</keyword>
<keyword evidence="9" id="KW-1185">Reference proteome</keyword>
<keyword evidence="5" id="KW-0812">Transmembrane</keyword>
<dbReference type="AlphaFoldDB" id="A0A2M9ZK91"/>
<dbReference type="CDD" id="cd07385">
    <property type="entry name" value="MPP_YkuE_C"/>
    <property type="match status" value="1"/>
</dbReference>
<dbReference type="Proteomes" id="UP000231962">
    <property type="component" value="Unassembled WGS sequence"/>
</dbReference>
<dbReference type="Pfam" id="PF00149">
    <property type="entry name" value="Metallophos"/>
    <property type="match status" value="1"/>
</dbReference>
<organism evidence="8 10">
    <name type="scientific">Leptospira perolatii</name>
    <dbReference type="NCBI Taxonomy" id="2023191"/>
    <lineage>
        <taxon>Bacteria</taxon>
        <taxon>Pseudomonadati</taxon>
        <taxon>Spirochaetota</taxon>
        <taxon>Spirochaetia</taxon>
        <taxon>Leptospirales</taxon>
        <taxon>Leptospiraceae</taxon>
        <taxon>Leptospira</taxon>
    </lineage>
</organism>
<dbReference type="SUPFAM" id="SSF56300">
    <property type="entry name" value="Metallo-dependent phosphatases"/>
    <property type="match status" value="1"/>
</dbReference>
<feature type="domain" description="Calcineurin-like phosphoesterase" evidence="6">
    <location>
        <begin position="195"/>
        <end position="363"/>
    </location>
</feature>
<dbReference type="Proteomes" id="UP000231990">
    <property type="component" value="Unassembled WGS sequence"/>
</dbReference>
<dbReference type="PANTHER" id="PTHR31302:SF31">
    <property type="entry name" value="PHOSPHODIESTERASE YAEI"/>
    <property type="match status" value="1"/>
</dbReference>
<feature type="transmembrane region" description="Helical" evidence="5">
    <location>
        <begin position="73"/>
        <end position="94"/>
    </location>
</feature>
<dbReference type="InterPro" id="IPR051158">
    <property type="entry name" value="Metallophosphoesterase_sf"/>
</dbReference>
<dbReference type="OrthoDB" id="9780884at2"/>
<comment type="similarity">
    <text evidence="4">Belongs to the metallophosphoesterase superfamily.</text>
</comment>
<dbReference type="InterPro" id="IPR004843">
    <property type="entry name" value="Calcineurin-like_PHP"/>
</dbReference>
<evidence type="ECO:0000256" key="1">
    <source>
        <dbReference type="ARBA" id="ARBA00001968"/>
    </source>
</evidence>
<feature type="transmembrane region" description="Helical" evidence="5">
    <location>
        <begin position="7"/>
        <end position="26"/>
    </location>
</feature>
<evidence type="ECO:0000259" key="6">
    <source>
        <dbReference type="Pfam" id="PF00149"/>
    </source>
</evidence>
<evidence type="ECO:0000256" key="3">
    <source>
        <dbReference type="ARBA" id="ARBA00022801"/>
    </source>
</evidence>
<comment type="cofactor">
    <cofactor evidence="1">
        <name>a divalent metal cation</name>
        <dbReference type="ChEBI" id="CHEBI:60240"/>
    </cofactor>
</comment>
<dbReference type="GO" id="GO:0008758">
    <property type="term" value="F:UDP-2,3-diacylglucosamine hydrolase activity"/>
    <property type="evidence" value="ECO:0007669"/>
    <property type="project" value="TreeGrafter"/>
</dbReference>
<evidence type="ECO:0000313" key="9">
    <source>
        <dbReference type="Proteomes" id="UP000231962"/>
    </source>
</evidence>
<dbReference type="RefSeq" id="WP_100714137.1">
    <property type="nucleotide sequence ID" value="NZ_NPDY01000010.1"/>
</dbReference>